<sequence length="523" mass="58962">MSWEGKIGVKAALVAVFIGGICVGVGVYALFSNKAQHVALDSKATENATASTIEQLHAQEDKQDAQIIESSADSIIRNQTPIADFERKRYAKYVAMYAKPISQWEQPHIDEGVEWKEFAPLPEVAPSPKDNPITESKVRLGKRLFEEPKLSKSGQISCQSCHNAQLGFGDGLKVSIGHNRAQGRRNAPNIQMAGLFKELFWDGRADSLESQALFPIQDGVEMANTLENMEMAIKNDESYYAAFIEAFGSDAQKAEWERAYPALFEREQDINFSISFLEKRLKVPPEQKPEDNVIGLNANERQQLREQVLALFGTDSMQKPLSEKAARKQRADTRAKAIQQLSQAHKAQARELISIENITKAIASYERTLIPQDTRFNRFLKGEYEMLSPKEIYGMHIYRTKGRCMNCHFGDKLSDEKYHNLNIGLYGRLGQDLGRYEVSGKVEDIGAFRTPSLVNVRKSAPYGHNGIFPNFVGLMHLYDKALPVPEFEGIKDDKNKPKIDVLIKRLDLNTEELEALEAFMWAL</sequence>
<evidence type="ECO:0000313" key="9">
    <source>
        <dbReference type="EMBL" id="TLD96323.1"/>
    </source>
</evidence>
<dbReference type="EMBL" id="JRPR02000004">
    <property type="protein sequence ID" value="TLD96323.1"/>
    <property type="molecule type" value="Genomic_DNA"/>
</dbReference>
<dbReference type="GO" id="GO:0009055">
    <property type="term" value="F:electron transfer activity"/>
    <property type="evidence" value="ECO:0007669"/>
    <property type="project" value="InterPro"/>
</dbReference>
<evidence type="ECO:0000256" key="7">
    <source>
        <dbReference type="SAM" id="Phobius"/>
    </source>
</evidence>
<keyword evidence="10" id="KW-1185">Reference proteome</keyword>
<keyword evidence="9" id="KW-0575">Peroxidase</keyword>
<dbReference type="GO" id="GO:0046872">
    <property type="term" value="F:metal ion binding"/>
    <property type="evidence" value="ECO:0007669"/>
    <property type="project" value="UniProtKB-KW"/>
</dbReference>
<dbReference type="OrthoDB" id="9805202at2"/>
<keyword evidence="4" id="KW-0560">Oxidoreductase</keyword>
<dbReference type="SUPFAM" id="SSF46626">
    <property type="entry name" value="Cytochrome c"/>
    <property type="match status" value="2"/>
</dbReference>
<keyword evidence="7" id="KW-0812">Transmembrane</keyword>
<dbReference type="InterPro" id="IPR051395">
    <property type="entry name" value="Cytochrome_c_Peroxidase/MauG"/>
</dbReference>
<evidence type="ECO:0000256" key="4">
    <source>
        <dbReference type="ARBA" id="ARBA00023002"/>
    </source>
</evidence>
<comment type="caution">
    <text evidence="9">The sequence shown here is derived from an EMBL/GenBank/DDBJ whole genome shotgun (WGS) entry which is preliminary data.</text>
</comment>
<keyword evidence="3 6" id="KW-0479">Metal-binding</keyword>
<dbReference type="RefSeq" id="WP_052058079.1">
    <property type="nucleotide sequence ID" value="NZ_JRPR02000004.1"/>
</dbReference>
<keyword evidence="7" id="KW-0472">Membrane</keyword>
<dbReference type="PANTHER" id="PTHR30600">
    <property type="entry name" value="CYTOCHROME C PEROXIDASE-RELATED"/>
    <property type="match status" value="1"/>
</dbReference>
<keyword evidence="7" id="KW-1133">Transmembrane helix</keyword>
<dbReference type="GO" id="GO:0020037">
    <property type="term" value="F:heme binding"/>
    <property type="evidence" value="ECO:0007669"/>
    <property type="project" value="InterPro"/>
</dbReference>
<evidence type="ECO:0000259" key="8">
    <source>
        <dbReference type="PROSITE" id="PS51007"/>
    </source>
</evidence>
<proteinExistence type="predicted"/>
<organism evidence="9 10">
    <name type="scientific">Helicobacter jaachi</name>
    <dbReference type="NCBI Taxonomy" id="1677920"/>
    <lineage>
        <taxon>Bacteria</taxon>
        <taxon>Pseudomonadati</taxon>
        <taxon>Campylobacterota</taxon>
        <taxon>Epsilonproteobacteria</taxon>
        <taxon>Campylobacterales</taxon>
        <taxon>Helicobacteraceae</taxon>
        <taxon>Helicobacter</taxon>
    </lineage>
</organism>
<dbReference type="InterPro" id="IPR009056">
    <property type="entry name" value="Cyt_c-like_dom"/>
</dbReference>
<keyword evidence="2 6" id="KW-0349">Heme</keyword>
<accession>A0A4U8T9J3</accession>
<comment type="subcellular location">
    <subcellularLocation>
        <location evidence="1">Cell envelope</location>
    </subcellularLocation>
</comment>
<dbReference type="AlphaFoldDB" id="A0A4U8T9J3"/>
<name>A0A4U8T9J3_9HELI</name>
<dbReference type="InterPro" id="IPR036909">
    <property type="entry name" value="Cyt_c-like_dom_sf"/>
</dbReference>
<keyword evidence="5 6" id="KW-0408">Iron</keyword>
<dbReference type="Pfam" id="PF03150">
    <property type="entry name" value="CCP_MauG"/>
    <property type="match status" value="2"/>
</dbReference>
<dbReference type="GO" id="GO:0004130">
    <property type="term" value="F:cytochrome-c peroxidase activity"/>
    <property type="evidence" value="ECO:0007669"/>
    <property type="project" value="TreeGrafter"/>
</dbReference>
<evidence type="ECO:0000256" key="5">
    <source>
        <dbReference type="ARBA" id="ARBA00023004"/>
    </source>
</evidence>
<evidence type="ECO:0000256" key="2">
    <source>
        <dbReference type="ARBA" id="ARBA00022617"/>
    </source>
</evidence>
<evidence type="ECO:0000256" key="6">
    <source>
        <dbReference type="PROSITE-ProRule" id="PRU00433"/>
    </source>
</evidence>
<evidence type="ECO:0000313" key="10">
    <source>
        <dbReference type="Proteomes" id="UP000029733"/>
    </source>
</evidence>
<gene>
    <name evidence="9" type="ORF">LS71_006260</name>
</gene>
<dbReference type="Gene3D" id="1.10.760.10">
    <property type="entry name" value="Cytochrome c-like domain"/>
    <property type="match status" value="2"/>
</dbReference>
<protein>
    <submittedName>
        <fullName evidence="9">Cytochrome-c peroxidase</fullName>
    </submittedName>
</protein>
<evidence type="ECO:0000256" key="1">
    <source>
        <dbReference type="ARBA" id="ARBA00004196"/>
    </source>
</evidence>
<dbReference type="InterPro" id="IPR004852">
    <property type="entry name" value="Di-haem_cyt_c_peroxidsae"/>
</dbReference>
<dbReference type="Proteomes" id="UP000029733">
    <property type="component" value="Unassembled WGS sequence"/>
</dbReference>
<feature type="transmembrane region" description="Helical" evidence="7">
    <location>
        <begin position="12"/>
        <end position="31"/>
    </location>
</feature>
<reference evidence="9 10" key="1">
    <citation type="journal article" date="2014" name="Genome Announc.">
        <title>Draft genome sequences of eight enterohepatic helicobacter species isolated from both laboratory and wild rodents.</title>
        <authorList>
            <person name="Sheh A."/>
            <person name="Shen Z."/>
            <person name="Fox J.G."/>
        </authorList>
    </citation>
    <scope>NUCLEOTIDE SEQUENCE [LARGE SCALE GENOMIC DNA]</scope>
    <source>
        <strain evidence="9 10">MIT 09-6949</strain>
    </source>
</reference>
<evidence type="ECO:0000256" key="3">
    <source>
        <dbReference type="ARBA" id="ARBA00022723"/>
    </source>
</evidence>
<feature type="domain" description="Cytochrome c" evidence="8">
    <location>
        <begin position="136"/>
        <end position="244"/>
    </location>
</feature>
<dbReference type="PROSITE" id="PS51007">
    <property type="entry name" value="CYTC"/>
    <property type="match status" value="1"/>
</dbReference>
<dbReference type="GO" id="GO:0030313">
    <property type="term" value="C:cell envelope"/>
    <property type="evidence" value="ECO:0007669"/>
    <property type="project" value="UniProtKB-SubCell"/>
</dbReference>